<dbReference type="GO" id="GO:0016887">
    <property type="term" value="F:ATP hydrolysis activity"/>
    <property type="evidence" value="ECO:0007669"/>
    <property type="project" value="InterPro"/>
</dbReference>
<dbReference type="PANTHER" id="PTHR11638">
    <property type="entry name" value="ATP-DEPENDENT CLP PROTEASE"/>
    <property type="match status" value="1"/>
</dbReference>
<sequence>MWVGIYDLLGCRTISDGLFSNCWYSFDYINMTWNDLAQKVHKWRGVLWLNHIFPHAIRKILFFISAVALLISVTLSLPVVNMGNEFIYGVFFVGASIWLFVFMLEAYYKSYYFAGIIDRKGKADLYTYEIADILMVGAGTDVARGIFFSELGKERIIRLGIKTQDVDMFFKSRHRPIGSHILEYTGDNVTARELAKAVIEYDAELKEFLAGYGITPQTFVGAVDWVSKTHMITLQEEAWWTRQKLSRIPGIGKSWSLGYVSELSRLGNPLSESPEYKVVTITSTSEKTVDEIESILSRTNNANVLVVGENQHNMMGLVASLGRRIEQGSAYPEIEHKRMYVLYHDRIFAEAKDTQTLESLLHKMFKEAVRSEEVIIVIRDLNGFIETARSYSVDLIEFMRPYISSPLVQIIGLVEKSVFESSMRTNHNILGLFDHVSYDEKETNDSLLQIVEQEVLTIEHDVDVRFTYAAVHVASEQIGRLFATGEQLTRVHTILSELALKAKNEKHGFVTKNDVEDLLHVKTGVPGSHVSKEEKAILLELESLLHNRVVGQDDAIRAIGDALRKKRSGIGNPNKPIGSFLFLGSTGVGKTETARTLADVFFGSESDMVRFDMTEFSGADALVRLLGDFKTGKPGLLVSKLREKPYSIILLDEFEKAHKDVHDLFLQILDEGVFSDMKGEQVNARNTIIVATSNAGSDLIWNLMAKQTPPAHMRETVIDHIIDEAIFRPELLNRFDGVIVFHPLEKSHLSQVAERMLAKLSERLRDQGYHFSYSKDLVDRLVQIGSDPKFGARPIARAISERVEGAIARHILQGKIKTGDTIHISAKDLL</sequence>
<dbReference type="InterPro" id="IPR019489">
    <property type="entry name" value="Clp_ATPase_C"/>
</dbReference>
<reference evidence="7 8" key="1">
    <citation type="submission" date="2017-09" db="EMBL/GenBank/DDBJ databases">
        <title>Depth-based differentiation of microbial function through sediment-hosted aquifers and enrichment of novel symbionts in the deep terrestrial subsurface.</title>
        <authorList>
            <person name="Probst A.J."/>
            <person name="Ladd B."/>
            <person name="Jarett J.K."/>
            <person name="Geller-Mcgrath D.E."/>
            <person name="Sieber C.M."/>
            <person name="Emerson J.B."/>
            <person name="Anantharaman K."/>
            <person name="Thomas B.C."/>
            <person name="Malmstrom R."/>
            <person name="Stieglmeier M."/>
            <person name="Klingl A."/>
            <person name="Woyke T."/>
            <person name="Ryan C.M."/>
            <person name="Banfield J.F."/>
        </authorList>
    </citation>
    <scope>NUCLEOTIDE SEQUENCE [LARGE SCALE GENOMIC DNA]</scope>
    <source>
        <strain evidence="7">CG10_big_fil_rev_8_21_14_0_10_42_12</strain>
    </source>
</reference>
<dbReference type="Pfam" id="PF07724">
    <property type="entry name" value="AAA_2"/>
    <property type="match status" value="1"/>
</dbReference>
<evidence type="ECO:0000256" key="1">
    <source>
        <dbReference type="ARBA" id="ARBA00022741"/>
    </source>
</evidence>
<keyword evidence="3" id="KW-0143">Chaperone</keyword>
<evidence type="ECO:0000313" key="8">
    <source>
        <dbReference type="Proteomes" id="UP000231333"/>
    </source>
</evidence>
<dbReference type="InterPro" id="IPR001270">
    <property type="entry name" value="ClpA/B"/>
</dbReference>
<dbReference type="SMART" id="SM01086">
    <property type="entry name" value="ClpB_D2-small"/>
    <property type="match status" value="1"/>
</dbReference>
<comment type="caution">
    <text evidence="7">The sequence shown here is derived from an EMBL/GenBank/DDBJ whole genome shotgun (WGS) entry which is preliminary data.</text>
</comment>
<organism evidence="7 8">
    <name type="scientific">Candidatus Zambryskibacteria bacterium CG10_big_fil_rev_8_21_14_0_10_42_12</name>
    <dbReference type="NCBI Taxonomy" id="1975115"/>
    <lineage>
        <taxon>Bacteria</taxon>
        <taxon>Candidatus Zambryskiibacteriota</taxon>
    </lineage>
</organism>
<dbReference type="InterPro" id="IPR050130">
    <property type="entry name" value="ClpA_ClpB"/>
</dbReference>
<dbReference type="Gene3D" id="1.10.8.60">
    <property type="match status" value="1"/>
</dbReference>
<dbReference type="GO" id="GO:0005737">
    <property type="term" value="C:cytoplasm"/>
    <property type="evidence" value="ECO:0007669"/>
    <property type="project" value="TreeGrafter"/>
</dbReference>
<dbReference type="InterPro" id="IPR003959">
    <property type="entry name" value="ATPase_AAA_core"/>
</dbReference>
<keyword evidence="2" id="KW-0067">ATP-binding</keyword>
<keyword evidence="4" id="KW-0812">Transmembrane</keyword>
<dbReference type="GO" id="GO:0034605">
    <property type="term" value="P:cellular response to heat"/>
    <property type="evidence" value="ECO:0007669"/>
    <property type="project" value="TreeGrafter"/>
</dbReference>
<dbReference type="SMART" id="SM00382">
    <property type="entry name" value="AAA"/>
    <property type="match status" value="1"/>
</dbReference>
<evidence type="ECO:0008006" key="9">
    <source>
        <dbReference type="Google" id="ProtNLM"/>
    </source>
</evidence>
<dbReference type="AlphaFoldDB" id="A0A2H0QWA3"/>
<dbReference type="Gene3D" id="3.40.50.300">
    <property type="entry name" value="P-loop containing nucleotide triphosphate hydrolases"/>
    <property type="match status" value="2"/>
</dbReference>
<accession>A0A2H0QWA3</accession>
<dbReference type="CDD" id="cd19499">
    <property type="entry name" value="RecA-like_ClpB_Hsp104-like"/>
    <property type="match status" value="1"/>
</dbReference>
<dbReference type="Pfam" id="PF10431">
    <property type="entry name" value="ClpB_D2-small"/>
    <property type="match status" value="1"/>
</dbReference>
<dbReference type="InterPro" id="IPR027417">
    <property type="entry name" value="P-loop_NTPase"/>
</dbReference>
<protein>
    <recommendedName>
        <fullName evidence="9">Clp R domain-containing protein</fullName>
    </recommendedName>
</protein>
<dbReference type="EMBL" id="PCXL01000011">
    <property type="protein sequence ID" value="PIR38266.1"/>
    <property type="molecule type" value="Genomic_DNA"/>
</dbReference>
<evidence type="ECO:0000256" key="2">
    <source>
        <dbReference type="ARBA" id="ARBA00022840"/>
    </source>
</evidence>
<gene>
    <name evidence="7" type="ORF">COV34_01500</name>
</gene>
<keyword evidence="4" id="KW-1133">Transmembrane helix</keyword>
<keyword evidence="1" id="KW-0547">Nucleotide-binding</keyword>
<dbReference type="InterPro" id="IPR003593">
    <property type="entry name" value="AAA+_ATPase"/>
</dbReference>
<evidence type="ECO:0000313" key="7">
    <source>
        <dbReference type="EMBL" id="PIR38266.1"/>
    </source>
</evidence>
<keyword evidence="4" id="KW-0472">Membrane</keyword>
<evidence type="ECO:0000259" key="5">
    <source>
        <dbReference type="SMART" id="SM00382"/>
    </source>
</evidence>
<dbReference type="PANTHER" id="PTHR11638:SF18">
    <property type="entry name" value="HEAT SHOCK PROTEIN 104"/>
    <property type="match status" value="1"/>
</dbReference>
<feature type="domain" description="Clp ATPase C-terminal" evidence="6">
    <location>
        <begin position="744"/>
        <end position="830"/>
    </location>
</feature>
<feature type="domain" description="AAA+ ATPase" evidence="5">
    <location>
        <begin position="576"/>
        <end position="745"/>
    </location>
</feature>
<feature type="transmembrane region" description="Helical" evidence="4">
    <location>
        <begin position="60"/>
        <end position="80"/>
    </location>
</feature>
<evidence type="ECO:0000256" key="3">
    <source>
        <dbReference type="ARBA" id="ARBA00023186"/>
    </source>
</evidence>
<dbReference type="Proteomes" id="UP000231333">
    <property type="component" value="Unassembled WGS sequence"/>
</dbReference>
<dbReference type="GO" id="GO:0005524">
    <property type="term" value="F:ATP binding"/>
    <property type="evidence" value="ECO:0007669"/>
    <property type="project" value="UniProtKB-KW"/>
</dbReference>
<proteinExistence type="predicted"/>
<evidence type="ECO:0000256" key="4">
    <source>
        <dbReference type="SAM" id="Phobius"/>
    </source>
</evidence>
<dbReference type="PRINTS" id="PR00300">
    <property type="entry name" value="CLPPROTEASEA"/>
</dbReference>
<name>A0A2H0QWA3_9BACT</name>
<evidence type="ECO:0000259" key="6">
    <source>
        <dbReference type="SMART" id="SM01086"/>
    </source>
</evidence>
<dbReference type="SUPFAM" id="SSF52540">
    <property type="entry name" value="P-loop containing nucleoside triphosphate hydrolases"/>
    <property type="match status" value="1"/>
</dbReference>
<feature type="transmembrane region" description="Helical" evidence="4">
    <location>
        <begin position="86"/>
        <end position="108"/>
    </location>
</feature>